<proteinExistence type="predicted"/>
<reference evidence="2 3" key="1">
    <citation type="submission" date="2019-02" db="EMBL/GenBank/DDBJ databases">
        <title>Deep-cultivation of Planctomycetes and their phenomic and genomic characterization uncovers novel biology.</title>
        <authorList>
            <person name="Wiegand S."/>
            <person name="Jogler M."/>
            <person name="Boedeker C."/>
            <person name="Pinto D."/>
            <person name="Vollmers J."/>
            <person name="Rivas-Marin E."/>
            <person name="Kohn T."/>
            <person name="Peeters S.H."/>
            <person name="Heuer A."/>
            <person name="Rast P."/>
            <person name="Oberbeckmann S."/>
            <person name="Bunk B."/>
            <person name="Jeske O."/>
            <person name="Meyerdierks A."/>
            <person name="Storesund J.E."/>
            <person name="Kallscheuer N."/>
            <person name="Luecker S."/>
            <person name="Lage O.M."/>
            <person name="Pohl T."/>
            <person name="Merkel B.J."/>
            <person name="Hornburger P."/>
            <person name="Mueller R.-W."/>
            <person name="Bruemmer F."/>
            <person name="Labrenz M."/>
            <person name="Spormann A.M."/>
            <person name="Op den Camp H."/>
            <person name="Overmann J."/>
            <person name="Amann R."/>
            <person name="Jetten M.S.M."/>
            <person name="Mascher T."/>
            <person name="Medema M.H."/>
            <person name="Devos D.P."/>
            <person name="Kaster A.-K."/>
            <person name="Ovreas L."/>
            <person name="Rohde M."/>
            <person name="Galperin M.Y."/>
            <person name="Jogler C."/>
        </authorList>
    </citation>
    <scope>NUCLEOTIDE SEQUENCE [LARGE SCALE GENOMIC DNA]</scope>
    <source>
        <strain evidence="2 3">Pan44</strain>
    </source>
</reference>
<accession>A0A517SJ85</accession>
<dbReference type="KEGG" id="ccos:Pan44_42420"/>
<gene>
    <name evidence="2" type="ORF">Pan44_42420</name>
</gene>
<dbReference type="InterPro" id="IPR013783">
    <property type="entry name" value="Ig-like_fold"/>
</dbReference>
<dbReference type="EMBL" id="CP036271">
    <property type="protein sequence ID" value="QDT56190.1"/>
    <property type="molecule type" value="Genomic_DNA"/>
</dbReference>
<dbReference type="InParanoid" id="A0A517SJ85"/>
<feature type="domain" description="Golvesin/Xly CBD-like" evidence="1">
    <location>
        <begin position="54"/>
        <end position="188"/>
    </location>
</feature>
<name>A0A517SJ85_9PLAN</name>
<dbReference type="AlphaFoldDB" id="A0A517SJ85"/>
<dbReference type="Pfam" id="PF25275">
    <property type="entry name" value="Golvesin_C"/>
    <property type="match status" value="1"/>
</dbReference>
<evidence type="ECO:0000313" key="3">
    <source>
        <dbReference type="Proteomes" id="UP000315700"/>
    </source>
</evidence>
<dbReference type="Proteomes" id="UP000315700">
    <property type="component" value="Chromosome"/>
</dbReference>
<dbReference type="OrthoDB" id="184858at2"/>
<keyword evidence="3" id="KW-1185">Reference proteome</keyword>
<evidence type="ECO:0000313" key="2">
    <source>
        <dbReference type="EMBL" id="QDT56190.1"/>
    </source>
</evidence>
<dbReference type="Gene3D" id="2.60.40.10">
    <property type="entry name" value="Immunoglobulins"/>
    <property type="match status" value="1"/>
</dbReference>
<evidence type="ECO:0000259" key="1">
    <source>
        <dbReference type="Pfam" id="PF25275"/>
    </source>
</evidence>
<dbReference type="InterPro" id="IPR033803">
    <property type="entry name" value="CBD-like_Golvesin-Xly"/>
</dbReference>
<protein>
    <recommendedName>
        <fullName evidence="1">Golvesin/Xly CBD-like domain-containing protein</fullName>
    </recommendedName>
</protein>
<dbReference type="RefSeq" id="WP_145033236.1">
    <property type="nucleotide sequence ID" value="NZ_CP036271.1"/>
</dbReference>
<sequence>MLGPGGTATLSVQLDAAAAGSFSGLLSFATNDPDENPFQFTIAGSVTSPSAVQIIDNGDAGYTTTGAWTSWSQDGHGSDLQWSHSSEGPATATWTFTSLIPGTYRVSATWLAASNRATNAAYSMRTATGGLLGSALVNQQLVPNDLTDQGSEWDHLGIVSLIGSTLVVELTNVGADQYIIADAIRIERIGD</sequence>
<organism evidence="2 3">
    <name type="scientific">Caulifigura coniformis</name>
    <dbReference type="NCBI Taxonomy" id="2527983"/>
    <lineage>
        <taxon>Bacteria</taxon>
        <taxon>Pseudomonadati</taxon>
        <taxon>Planctomycetota</taxon>
        <taxon>Planctomycetia</taxon>
        <taxon>Planctomycetales</taxon>
        <taxon>Planctomycetaceae</taxon>
        <taxon>Caulifigura</taxon>
    </lineage>
</organism>